<comment type="caution">
    <text evidence="3">The sequence shown here is derived from an EMBL/GenBank/DDBJ whole genome shotgun (WGS) entry which is preliminary data.</text>
</comment>
<sequence>MKNYRLYALGLGLLFTVFVVVEYYRPKPIDWKQTFSNKDKIPYGAYVLFELLPDLFPDQPVTSVRLPVVNQVEENNTLREDSTTAPVNYLFVNGTTQVDKLDLKTLLQFVAQGSNVFISSHHFSRQLQDTLGFKLEFAPKQDSLGLVFTHPQLLKNKPVRYAWEKVNRTITVDSNHKATVLGKNTAGGANFVQIRYGKGSFFLSSVPLAFTNYHVIHPVQGKYAALALSHLPVRPVWWDEYQKQGAVGDSSVFRVLLSHEALAWAYYLALGSLLLFVLFESKRTQRIIPVVEKPRNTTLEFVRVIGNLYFNYRDHKVIAEKKINYFLEYLRLHYFESTRDLDQELQTRIAHKSGIPASEVSELFRLIHYVRTTHTLEEQNLWQLNKQLESFYRQATSR</sequence>
<keyword evidence="4" id="KW-1185">Reference proteome</keyword>
<dbReference type="OrthoDB" id="1111222at2"/>
<keyword evidence="1" id="KW-1133">Transmembrane helix</keyword>
<evidence type="ECO:0000313" key="3">
    <source>
        <dbReference type="EMBL" id="KAA3439940.1"/>
    </source>
</evidence>
<evidence type="ECO:0000259" key="2">
    <source>
        <dbReference type="Pfam" id="PF14258"/>
    </source>
</evidence>
<accession>A0A5B6TKF4</accession>
<reference evidence="3 4" key="1">
    <citation type="submission" date="2019-07" db="EMBL/GenBank/DDBJ databases">
        <title>Rufibacter sp. nov., isolated from lake sediment.</title>
        <authorList>
            <person name="Qu J.-H."/>
        </authorList>
    </citation>
    <scope>NUCLEOTIDE SEQUENCE [LARGE SCALE GENOMIC DNA]</scope>
    <source>
        <strain evidence="3 4">NBS58-1</strain>
    </source>
</reference>
<keyword evidence="1" id="KW-0812">Transmembrane</keyword>
<feature type="domain" description="DUF4350" evidence="2">
    <location>
        <begin position="38"/>
        <end position="229"/>
    </location>
</feature>
<dbReference type="AlphaFoldDB" id="A0A5B6TKF4"/>
<dbReference type="EMBL" id="VKKY01000001">
    <property type="protein sequence ID" value="KAA3439940.1"/>
    <property type="molecule type" value="Genomic_DNA"/>
</dbReference>
<organism evidence="3 4">
    <name type="scientific">Rufibacter hautae</name>
    <dbReference type="NCBI Taxonomy" id="2595005"/>
    <lineage>
        <taxon>Bacteria</taxon>
        <taxon>Pseudomonadati</taxon>
        <taxon>Bacteroidota</taxon>
        <taxon>Cytophagia</taxon>
        <taxon>Cytophagales</taxon>
        <taxon>Hymenobacteraceae</taxon>
        <taxon>Rufibacter</taxon>
    </lineage>
</organism>
<evidence type="ECO:0000256" key="1">
    <source>
        <dbReference type="SAM" id="Phobius"/>
    </source>
</evidence>
<gene>
    <name evidence="3" type="ORF">FOA19_04525</name>
</gene>
<evidence type="ECO:0000313" key="4">
    <source>
        <dbReference type="Proteomes" id="UP000324133"/>
    </source>
</evidence>
<feature type="transmembrane region" description="Helical" evidence="1">
    <location>
        <begin position="261"/>
        <end position="279"/>
    </location>
</feature>
<name>A0A5B6TKF4_9BACT</name>
<protein>
    <submittedName>
        <fullName evidence="3">DUF4350 domain-containing protein</fullName>
    </submittedName>
</protein>
<dbReference type="Proteomes" id="UP000324133">
    <property type="component" value="Unassembled WGS sequence"/>
</dbReference>
<keyword evidence="1" id="KW-0472">Membrane</keyword>
<proteinExistence type="predicted"/>
<feature type="transmembrane region" description="Helical" evidence="1">
    <location>
        <begin position="6"/>
        <end position="24"/>
    </location>
</feature>
<dbReference type="InterPro" id="IPR025646">
    <property type="entry name" value="DUF4350"/>
</dbReference>
<dbReference type="Pfam" id="PF14258">
    <property type="entry name" value="DUF4350"/>
    <property type="match status" value="1"/>
</dbReference>
<dbReference type="RefSeq" id="WP_149089580.1">
    <property type="nucleotide sequence ID" value="NZ_VKKY01000001.1"/>
</dbReference>